<feature type="region of interest" description="Disordered" evidence="1">
    <location>
        <begin position="422"/>
        <end position="446"/>
    </location>
</feature>
<keyword evidence="3" id="KW-1185">Reference proteome</keyword>
<evidence type="ECO:0000313" key="3">
    <source>
        <dbReference type="Proteomes" id="UP001178507"/>
    </source>
</evidence>
<protein>
    <submittedName>
        <fullName evidence="2">Uncharacterized protein</fullName>
    </submittedName>
</protein>
<feature type="compositionally biased region" description="Low complexity" evidence="1">
    <location>
        <begin position="62"/>
        <end position="76"/>
    </location>
</feature>
<sequence length="589" mass="64746">MRWQPTRTSCINLSNQQALGGMLDASVSTSTFGGNFRTAGASAIGSFRSTTGTFFRRDSHNSASSGDARAAGPAAARDAREFSEAGRKSLMRVPREGCFLRVANVMDILQQVRTMVGMVTNVWSWSMRTNSTFRQVMPGLVRVHAGSETFILQGFFLQDLDAAPINSSQPKNYVRGQPPVTDVNLKVPIKSFPQIQVLLKLRWLLRLHSACCELDFKMCSLRNIILGMQYVVLQACAEAECDSLFDTKVQQNVGAHLHVESLVDDIADQLYRSMGKAHCAFLEYVSSCDPTRSVHYTQMSLSPPQVQPNDQLAMALDTVFVANFLRQHPRDQKCNLQELCNDLDALGIPLPELPALRGARNLRAWALAKTKPSPESRERGLGEDMEKLAQLDAVLLCAAIELRSPEVAAAPEEVQDNNFIVNVPQNPSSQPGGAPEPISFGNTGRKPGVSPSNATVLYTEKPQLSPLVVDAAVHVIQHHFTFPDGIRARLHRLLFEEYGLTLEQAQTVEIARTTNIDGKRLAEDVLFNIDQKEKARLRKYFVDTGKDVSHLLAPALVPAPWSQGMLAKRGLQGGAQGRVDFLPCSSQAA</sequence>
<gene>
    <name evidence="2" type="ORF">EVOR1521_LOCUS26864</name>
</gene>
<feature type="compositionally biased region" description="Polar residues" evidence="1">
    <location>
        <begin position="422"/>
        <end position="431"/>
    </location>
</feature>
<reference evidence="2" key="1">
    <citation type="submission" date="2023-08" db="EMBL/GenBank/DDBJ databases">
        <authorList>
            <person name="Chen Y."/>
            <person name="Shah S."/>
            <person name="Dougan E. K."/>
            <person name="Thang M."/>
            <person name="Chan C."/>
        </authorList>
    </citation>
    <scope>NUCLEOTIDE SEQUENCE</scope>
</reference>
<dbReference type="EMBL" id="CAUJNA010003539">
    <property type="protein sequence ID" value="CAJ1404415.1"/>
    <property type="molecule type" value="Genomic_DNA"/>
</dbReference>
<accession>A0AA36JFH8</accession>
<proteinExistence type="predicted"/>
<dbReference type="AlphaFoldDB" id="A0AA36JFH8"/>
<evidence type="ECO:0000256" key="1">
    <source>
        <dbReference type="SAM" id="MobiDB-lite"/>
    </source>
</evidence>
<name>A0AA36JFH8_9DINO</name>
<comment type="caution">
    <text evidence="2">The sequence shown here is derived from an EMBL/GenBank/DDBJ whole genome shotgun (WGS) entry which is preliminary data.</text>
</comment>
<dbReference type="Proteomes" id="UP001178507">
    <property type="component" value="Unassembled WGS sequence"/>
</dbReference>
<evidence type="ECO:0000313" key="2">
    <source>
        <dbReference type="EMBL" id="CAJ1404415.1"/>
    </source>
</evidence>
<feature type="region of interest" description="Disordered" evidence="1">
    <location>
        <begin position="58"/>
        <end position="79"/>
    </location>
</feature>
<organism evidence="2 3">
    <name type="scientific">Effrenium voratum</name>
    <dbReference type="NCBI Taxonomy" id="2562239"/>
    <lineage>
        <taxon>Eukaryota</taxon>
        <taxon>Sar</taxon>
        <taxon>Alveolata</taxon>
        <taxon>Dinophyceae</taxon>
        <taxon>Suessiales</taxon>
        <taxon>Symbiodiniaceae</taxon>
        <taxon>Effrenium</taxon>
    </lineage>
</organism>